<dbReference type="AlphaFoldDB" id="W0GMW5"/>
<protein>
    <submittedName>
        <fullName evidence="1">Uncharacterized protein</fullName>
    </submittedName>
</protein>
<dbReference type="PATRIC" id="fig|838561.3.peg.1315"/>
<dbReference type="KEGG" id="smia:P344_06840"/>
<keyword evidence="2" id="KW-1185">Reference proteome</keyword>
<accession>W0GMW5</accession>
<dbReference type="STRING" id="838561.P344_06840"/>
<organism evidence="1 2">
    <name type="scientific">Spiroplasma mirum ATCC 29335</name>
    <dbReference type="NCBI Taxonomy" id="838561"/>
    <lineage>
        <taxon>Bacteria</taxon>
        <taxon>Bacillati</taxon>
        <taxon>Mycoplasmatota</taxon>
        <taxon>Mollicutes</taxon>
        <taxon>Entomoplasmatales</taxon>
        <taxon>Spiroplasmataceae</taxon>
        <taxon>Spiroplasma</taxon>
    </lineage>
</organism>
<evidence type="ECO:0000313" key="2">
    <source>
        <dbReference type="Proteomes" id="UP000019260"/>
    </source>
</evidence>
<reference evidence="1 2" key="1">
    <citation type="submission" date="2013-09" db="EMBL/GenBank/DDBJ databases">
        <title>Complete genome sequence of Spiroplasma mirum suckling mouse cataract agent.</title>
        <authorList>
            <person name="Landry C.A."/>
            <person name="Bastian F.O."/>
            <person name="Thune R.L."/>
        </authorList>
    </citation>
    <scope>NUCLEOTIDE SEQUENCE [LARGE SCALE GENOMIC DNA]</scope>
    <source>
        <strain evidence="1 2">SMCA</strain>
    </source>
</reference>
<dbReference type="EMBL" id="CP006720">
    <property type="protein sequence ID" value="AHI58666.1"/>
    <property type="molecule type" value="Genomic_DNA"/>
</dbReference>
<evidence type="ECO:0000313" key="1">
    <source>
        <dbReference type="EMBL" id="AHI58666.1"/>
    </source>
</evidence>
<dbReference type="HOGENOM" id="CLU_2572128_0_0_14"/>
<dbReference type="KEGG" id="smir:SMM_1148"/>
<sequence>MEVEKILDILHYKKMTELDLKLQKLKTQEINLNKNISIKNSKVDINLRHDLDEIKMQYYVFKSTKNKLAILLTKSNIYKVI</sequence>
<gene>
    <name evidence="1" type="ORF">P344_06840</name>
</gene>
<name>W0GMW5_9MOLU</name>
<proteinExistence type="predicted"/>
<dbReference type="RefSeq" id="WP_025317877.1">
    <property type="nucleotide sequence ID" value="NZ_CP002082.1"/>
</dbReference>
<dbReference type="Proteomes" id="UP000019260">
    <property type="component" value="Chromosome"/>
</dbReference>